<feature type="domain" description="SGNH hydrolase-type esterase" evidence="1">
    <location>
        <begin position="52"/>
        <end position="219"/>
    </location>
</feature>
<dbReference type="PANTHER" id="PTHR34407">
    <property type="entry name" value="EXPRESSED PROTEIN"/>
    <property type="match status" value="1"/>
</dbReference>
<comment type="caution">
    <text evidence="2">The sequence shown here is derived from an EMBL/GenBank/DDBJ whole genome shotgun (WGS) entry which is preliminary data.</text>
</comment>
<dbReference type="InterPro" id="IPR013830">
    <property type="entry name" value="SGNH_hydro"/>
</dbReference>
<gene>
    <name evidence="2" type="ORF">CRP01_13580</name>
</gene>
<accession>A0A2D0NC94</accession>
<dbReference type="GO" id="GO:0016788">
    <property type="term" value="F:hydrolase activity, acting on ester bonds"/>
    <property type="evidence" value="ECO:0007669"/>
    <property type="project" value="UniProtKB-ARBA"/>
</dbReference>
<organism evidence="2 3">
    <name type="scientific">Flavilitoribacter nigricans (strain ATCC 23147 / DSM 23189 / NBRC 102662 / NCIMB 1420 / SS-2)</name>
    <name type="common">Lewinella nigricans</name>
    <dbReference type="NCBI Taxonomy" id="1122177"/>
    <lineage>
        <taxon>Bacteria</taxon>
        <taxon>Pseudomonadati</taxon>
        <taxon>Bacteroidota</taxon>
        <taxon>Saprospiria</taxon>
        <taxon>Saprospirales</taxon>
        <taxon>Lewinellaceae</taxon>
        <taxon>Flavilitoribacter</taxon>
    </lineage>
</organism>
<evidence type="ECO:0000259" key="1">
    <source>
        <dbReference type="Pfam" id="PF13472"/>
    </source>
</evidence>
<dbReference type="RefSeq" id="WP_099150589.1">
    <property type="nucleotide sequence ID" value="NZ_PDUD01000019.1"/>
</dbReference>
<dbReference type="CDD" id="cd00229">
    <property type="entry name" value="SGNH_hydrolase"/>
    <property type="match status" value="1"/>
</dbReference>
<dbReference type="SUPFAM" id="SSF52266">
    <property type="entry name" value="SGNH hydrolase"/>
    <property type="match status" value="1"/>
</dbReference>
<dbReference type="Proteomes" id="UP000223913">
    <property type="component" value="Unassembled WGS sequence"/>
</dbReference>
<reference evidence="2 3" key="1">
    <citation type="submission" date="2017-10" db="EMBL/GenBank/DDBJ databases">
        <title>The draft genome sequence of Lewinella nigricans NBRC 102662.</title>
        <authorList>
            <person name="Wang K."/>
        </authorList>
    </citation>
    <scope>NUCLEOTIDE SEQUENCE [LARGE SCALE GENOMIC DNA]</scope>
    <source>
        <strain evidence="2 3">NBRC 102662</strain>
    </source>
</reference>
<dbReference type="Gene3D" id="2.60.120.260">
    <property type="entry name" value="Galactose-binding domain-like"/>
    <property type="match status" value="1"/>
</dbReference>
<dbReference type="EMBL" id="PDUD01000019">
    <property type="protein sequence ID" value="PHN05996.1"/>
    <property type="molecule type" value="Genomic_DNA"/>
</dbReference>
<evidence type="ECO:0000313" key="3">
    <source>
        <dbReference type="Proteomes" id="UP000223913"/>
    </source>
</evidence>
<dbReference type="AlphaFoldDB" id="A0A2D0NC94"/>
<dbReference type="PANTHER" id="PTHR34407:SF1">
    <property type="entry name" value="SGNH HYDROLASE-TYPE ESTERASE DOMAIN-CONTAINING PROTEIN"/>
    <property type="match status" value="1"/>
</dbReference>
<proteinExistence type="predicted"/>
<evidence type="ECO:0000313" key="2">
    <source>
        <dbReference type="EMBL" id="PHN05996.1"/>
    </source>
</evidence>
<dbReference type="OrthoDB" id="9816001at2"/>
<protein>
    <recommendedName>
        <fullName evidence="1">SGNH hydrolase-type esterase domain-containing protein</fullName>
    </recommendedName>
</protein>
<dbReference type="Pfam" id="PF13472">
    <property type="entry name" value="Lipase_GDSL_2"/>
    <property type="match status" value="1"/>
</dbReference>
<dbReference type="Gene3D" id="3.40.50.1110">
    <property type="entry name" value="SGNH hydrolase"/>
    <property type="match status" value="1"/>
</dbReference>
<name>A0A2D0NC94_FLAN2</name>
<sequence>MGKYVLVLCTFFLSSTFLFGQRDLDLYYHQTRGGLQNAQLRFEREKTGRVAFLGGSITHNPGWRDSVCVYLQRRFPETTFEFIAAGIPSMGSTPGAFRLDRDVLSKGRIDLLFEEAAVNDATNGRSREEQIKAMEGIVRHVRYRNPAADILLMYFVDPDKMADYRAGRVPEVIQHHEVVALHYGLPSINLAREVTERIDRGEFSWEQDFKDLHPSPFGQGVYARSMIHFLDRAFDHNLTAETQVTPHSLPEKLEPFCYDDGRLIDIGAAGLADGWQLESNWSPGDGTGTRKNYTQVPMLIGTSPGGALRLKFRGHTVGIAVAAGQDAGMIEYRIDKGDWQRLNLFTQWSKSLHLPWYYTLAGGLKDKKHRLEIRVIGEKDERSNGNACRIRYFYAN</sequence>
<keyword evidence="3" id="KW-1185">Reference proteome</keyword>
<dbReference type="InterPro" id="IPR036514">
    <property type="entry name" value="SGNH_hydro_sf"/>
</dbReference>